<sequence length="1051" mass="118655">MTSVQDRLKLKRSYDNWTTREQLYLASSVLKSGDQNWMSVSRSLKAIVEKETSRPSDWFSQKSCAIQYAYLLENADTPKRKKRESGETTGESIVRRLTQERITELGQMLAFQREEYQQLKTEINMLRSGSITDDKLNKMWLAIEQEEREQEQKARAHSAWLAKRQQKQELNSPQTISNISQRKSSENIVEIQETIENVEEDEKKARGGRSPLLTSLLKSPSPTTQIQTSTTTGQISSPTITSLLGSSPKVPSSQLTQNVSPQLHQLVTSAISNVPPERPSVGAPTLSMLLEMPANTQRGPLPNLQSTSTIVSQQNVTEIHNCQSQSVHQVTVQNETSVPQSLITTPNITSTESMVQIIDHIDDVIRKDIMADVMDKDEINEIIGDIEELIKEEITGSPQALDTATSTINTLTVPQIQEVPIVTERPEPRDVDETVSLSNSPESEMAIEEIDSSTSNIAEIIGTVAIEPQEPKVIVAEISETITNTSEEIKSEENTCFERMALKEELVPELNTQDNENSKDIPLEEKQIVDEFDTEMDSTSNIETEENDSKIAAKELMDEIAEDEVEEEEETEVVVPEIKECSTNKLQRVSSNELENKDNMELDQLEMHLAKITGEQQDVPSAEVVSVSSEVTNDLPSTEDTEKSQDISLILEDDESSSDDKKKITEEQIIENTIESTESIESFKEEPIIVIKEKTIIEVSEESPEKSQEQTEEALEIYTDEFKKEDIKDSSEDTTSSILQDIEIKEEEIEETAIVEDSTQLVSPEDISLKIESVDPINTDTSIVKKEENTYEDSRMEEETKIQLENSLILEVKKEVQIKEEKEEKKNMDIEQNVKKESESIISAGEDTVELDEEESSLSKLSGGRAMKTYSKKQNASIDSEPETEGTGEGADYRAWKKAVMLVYNRLATHKYASVFLRPITEDQAPGYHSVIFRPMDLSTIKKNIDNGTIRSTMHFQRDVMLMFQNAIMYNKHDTFIYKMAVSMQEECLQHMQILVQVTGEGTLRRETRTAASSSNEANESSIKRKRSHITPSPHDTDSPRSKKRRKSEND</sequence>
<dbReference type="InterPro" id="IPR037966">
    <property type="entry name" value="Brd8_Bromo_dom"/>
</dbReference>
<evidence type="ECO:0000313" key="7">
    <source>
        <dbReference type="Proteomes" id="UP000005203"/>
    </source>
</evidence>
<dbReference type="SUPFAM" id="SSF47370">
    <property type="entry name" value="Bromodomain"/>
    <property type="match status" value="1"/>
</dbReference>
<feature type="compositionally biased region" description="Basic residues" evidence="4">
    <location>
        <begin position="1042"/>
        <end position="1051"/>
    </location>
</feature>
<feature type="region of interest" description="Disordered" evidence="4">
    <location>
        <begin position="614"/>
        <end position="664"/>
    </location>
</feature>
<evidence type="ECO:0000256" key="4">
    <source>
        <dbReference type="SAM" id="MobiDB-lite"/>
    </source>
</evidence>
<evidence type="ECO:0000256" key="1">
    <source>
        <dbReference type="ARBA" id="ARBA00023117"/>
    </source>
</evidence>
<keyword evidence="7" id="KW-1185">Reference proteome</keyword>
<feature type="compositionally biased region" description="Low complexity" evidence="4">
    <location>
        <begin position="210"/>
        <end position="239"/>
    </location>
</feature>
<dbReference type="GO" id="GO:0035267">
    <property type="term" value="C:NuA4 histone acetyltransferase complex"/>
    <property type="evidence" value="ECO:0007669"/>
    <property type="project" value="TreeGrafter"/>
</dbReference>
<reference evidence="6" key="1">
    <citation type="submission" date="2021-01" db="UniProtKB">
        <authorList>
            <consortium name="EnsemblMetazoa"/>
        </authorList>
    </citation>
    <scope>IDENTIFICATION</scope>
    <source>
        <strain evidence="6">DH4</strain>
    </source>
</reference>
<dbReference type="PANTHER" id="PTHR15398:SF4">
    <property type="entry name" value="BROMODOMAIN-CONTAINING PROTEIN 8 ISOFORM X1"/>
    <property type="match status" value="1"/>
</dbReference>
<dbReference type="PROSITE" id="PS50014">
    <property type="entry name" value="BROMODOMAIN_2"/>
    <property type="match status" value="1"/>
</dbReference>
<dbReference type="KEGG" id="ame:411727"/>
<feature type="region of interest" description="Disordered" evidence="4">
    <location>
        <begin position="870"/>
        <end position="890"/>
    </location>
</feature>
<feature type="compositionally biased region" description="Low complexity" evidence="4">
    <location>
        <begin position="1010"/>
        <end position="1021"/>
    </location>
</feature>
<dbReference type="AlphaFoldDB" id="A0A7M7GQ86"/>
<evidence type="ECO:0000259" key="5">
    <source>
        <dbReference type="PROSITE" id="PS50014"/>
    </source>
</evidence>
<dbReference type="SMART" id="SM00297">
    <property type="entry name" value="BROMO"/>
    <property type="match status" value="1"/>
</dbReference>
<dbReference type="Proteomes" id="UP000005203">
    <property type="component" value="Linkage group LG15"/>
</dbReference>
<keyword evidence="3" id="KW-0175">Coiled coil</keyword>
<dbReference type="CDD" id="cd05507">
    <property type="entry name" value="Bromo_brd8_like"/>
    <property type="match status" value="1"/>
</dbReference>
<feature type="region of interest" description="Disordered" evidence="4">
    <location>
        <begin position="199"/>
        <end position="239"/>
    </location>
</feature>
<dbReference type="OrthoDB" id="1742084at2759"/>
<dbReference type="OMA" id="FGTRECE"/>
<evidence type="ECO:0000256" key="2">
    <source>
        <dbReference type="PROSITE-ProRule" id="PRU00035"/>
    </source>
</evidence>
<dbReference type="Pfam" id="PF00439">
    <property type="entry name" value="Bromodomain"/>
    <property type="match status" value="1"/>
</dbReference>
<feature type="domain" description="Bromo" evidence="5">
    <location>
        <begin position="908"/>
        <end position="978"/>
    </location>
</feature>
<dbReference type="PANTHER" id="PTHR15398">
    <property type="entry name" value="BROMODOMAIN-CONTAINING PROTEIN 8"/>
    <property type="match status" value="1"/>
</dbReference>
<dbReference type="RefSeq" id="XP_006563436.1">
    <property type="nucleotide sequence ID" value="XM_006563373.3"/>
</dbReference>
<evidence type="ECO:0000313" key="8">
    <source>
        <dbReference type="RefSeq" id="XP_006563436.1"/>
    </source>
</evidence>
<accession>A0A7M7GQ86</accession>
<feature type="compositionally biased region" description="Low complexity" evidence="4">
    <location>
        <begin position="621"/>
        <end position="631"/>
    </location>
</feature>
<proteinExistence type="predicted"/>
<accession>A0A8B6YYC0</accession>
<organism evidence="6">
    <name type="scientific">Apis mellifera</name>
    <name type="common">Honeybee</name>
    <dbReference type="NCBI Taxonomy" id="7460"/>
    <lineage>
        <taxon>Eukaryota</taxon>
        <taxon>Metazoa</taxon>
        <taxon>Ecdysozoa</taxon>
        <taxon>Arthropoda</taxon>
        <taxon>Hexapoda</taxon>
        <taxon>Insecta</taxon>
        <taxon>Pterygota</taxon>
        <taxon>Neoptera</taxon>
        <taxon>Endopterygota</taxon>
        <taxon>Hymenoptera</taxon>
        <taxon>Apocrita</taxon>
        <taxon>Aculeata</taxon>
        <taxon>Apoidea</taxon>
        <taxon>Anthophila</taxon>
        <taxon>Apidae</taxon>
        <taxon>Apis</taxon>
    </lineage>
</organism>
<feature type="coiled-coil region" evidence="3">
    <location>
        <begin position="102"/>
        <end position="129"/>
    </location>
</feature>
<dbReference type="PRINTS" id="PR00503">
    <property type="entry name" value="BROMODOMAIN"/>
</dbReference>
<dbReference type="Gene3D" id="1.20.920.10">
    <property type="entry name" value="Bromodomain-like"/>
    <property type="match status" value="1"/>
</dbReference>
<protein>
    <submittedName>
        <fullName evidence="8">Bromodomain-containing protein 8</fullName>
    </submittedName>
</protein>
<evidence type="ECO:0000313" key="6">
    <source>
        <dbReference type="EnsemblMetazoa" id="XP_006563436"/>
    </source>
</evidence>
<feature type="region of interest" description="Disordered" evidence="4">
    <location>
        <begin position="1005"/>
        <end position="1051"/>
    </location>
</feature>
<keyword evidence="1 2" id="KW-0103">Bromodomain</keyword>
<feature type="coiled-coil region" evidence="3">
    <location>
        <begin position="813"/>
        <end position="840"/>
    </location>
</feature>
<reference evidence="8" key="2">
    <citation type="submission" date="2025-04" db="UniProtKB">
        <authorList>
            <consortium name="RefSeq"/>
        </authorList>
    </citation>
    <scope>IDENTIFICATION</scope>
    <source>
        <strain evidence="8">DH4</strain>
        <tissue evidence="8">Whole body</tissue>
    </source>
</reference>
<gene>
    <name evidence="6" type="primary">411727</name>
    <name evidence="8" type="synonym">LOC411727</name>
</gene>
<dbReference type="EnsemblMetazoa" id="XM_006563373">
    <property type="protein sequence ID" value="XP_006563436"/>
    <property type="gene ID" value="LOC411727"/>
</dbReference>
<dbReference type="InterPro" id="IPR001487">
    <property type="entry name" value="Bromodomain"/>
</dbReference>
<name>A0A7M7GQ86_APIME</name>
<evidence type="ECO:0000256" key="3">
    <source>
        <dbReference type="SAM" id="Coils"/>
    </source>
</evidence>
<dbReference type="InterPro" id="IPR036427">
    <property type="entry name" value="Bromodomain-like_sf"/>
</dbReference>